<comment type="similarity">
    <text evidence="2">Belongs to the KHG/KDPG aldolase family.</text>
</comment>
<dbReference type="InterPro" id="IPR000887">
    <property type="entry name" value="Aldlse_KDPG_KHG"/>
</dbReference>
<comment type="subunit">
    <text evidence="3">Homotrimer.</text>
</comment>
<dbReference type="Proteomes" id="UP000317940">
    <property type="component" value="Unassembled WGS sequence"/>
</dbReference>
<keyword evidence="7" id="KW-1185">Reference proteome</keyword>
<evidence type="ECO:0000256" key="1">
    <source>
        <dbReference type="ARBA" id="ARBA00004761"/>
    </source>
</evidence>
<evidence type="ECO:0000313" key="6">
    <source>
        <dbReference type="EMBL" id="TWF73501.1"/>
    </source>
</evidence>
<name>A0A561SF60_9ACTN</name>
<protein>
    <submittedName>
        <fullName evidence="6">2-dehydro-3-deoxyphosphogluconate aldolase/(4S)-4-hydroxy-2-oxoglutarate aldolase</fullName>
    </submittedName>
</protein>
<dbReference type="InterPro" id="IPR013785">
    <property type="entry name" value="Aldolase_TIM"/>
</dbReference>
<evidence type="ECO:0000256" key="3">
    <source>
        <dbReference type="ARBA" id="ARBA00011233"/>
    </source>
</evidence>
<evidence type="ECO:0000256" key="4">
    <source>
        <dbReference type="ARBA" id="ARBA00023239"/>
    </source>
</evidence>
<proteinExistence type="inferred from homology"/>
<dbReference type="RefSeq" id="WP_145910477.1">
    <property type="nucleotide sequence ID" value="NZ_BAAAMZ010000001.1"/>
</dbReference>
<organism evidence="6 7">
    <name type="scientific">Kitasatospora viridis</name>
    <dbReference type="NCBI Taxonomy" id="281105"/>
    <lineage>
        <taxon>Bacteria</taxon>
        <taxon>Bacillati</taxon>
        <taxon>Actinomycetota</taxon>
        <taxon>Actinomycetes</taxon>
        <taxon>Kitasatosporales</taxon>
        <taxon>Streptomycetaceae</taxon>
        <taxon>Kitasatospora</taxon>
    </lineage>
</organism>
<keyword evidence="5" id="KW-0119">Carbohydrate metabolism</keyword>
<dbReference type="PANTHER" id="PTHR30246">
    <property type="entry name" value="2-KETO-3-DEOXY-6-PHOSPHOGLUCONATE ALDOLASE"/>
    <property type="match status" value="1"/>
</dbReference>
<comment type="pathway">
    <text evidence="1">Carbohydrate acid metabolism.</text>
</comment>
<evidence type="ECO:0000256" key="5">
    <source>
        <dbReference type="ARBA" id="ARBA00023277"/>
    </source>
</evidence>
<sequence>MTNTTGTTDPTDPTDPTDFRARLAADRVIAVVRAPHIPDAAALCEALLAGGVRWIELTCTTPDVMVQLERAAAAAVGLGCQVGLGTVLTAEQARQGIAAGAGFLVTPGLRPEVAEVAARAGVPVVLGAMTPTEVAGAVDLGAAAVKVFPAGTLGPDYFADLRGPFPEVPLVASGGVGLTNAAAFLAKGALAVCGGGSLVPPGAVAEGVWSVLTSRARKFTAALDGQG</sequence>
<dbReference type="EMBL" id="VIWT01000005">
    <property type="protein sequence ID" value="TWF73501.1"/>
    <property type="molecule type" value="Genomic_DNA"/>
</dbReference>
<dbReference type="Pfam" id="PF01081">
    <property type="entry name" value="Aldolase"/>
    <property type="match status" value="1"/>
</dbReference>
<dbReference type="GO" id="GO:0016829">
    <property type="term" value="F:lyase activity"/>
    <property type="evidence" value="ECO:0007669"/>
    <property type="project" value="UniProtKB-KW"/>
</dbReference>
<evidence type="ECO:0000313" key="7">
    <source>
        <dbReference type="Proteomes" id="UP000317940"/>
    </source>
</evidence>
<dbReference type="NCBIfam" id="TIGR01182">
    <property type="entry name" value="eda"/>
    <property type="match status" value="1"/>
</dbReference>
<keyword evidence="4" id="KW-0456">Lyase</keyword>
<dbReference type="CDD" id="cd00452">
    <property type="entry name" value="KDPG_aldolase"/>
    <property type="match status" value="1"/>
</dbReference>
<gene>
    <name evidence="6" type="ORF">FHX73_15113</name>
</gene>
<reference evidence="6 7" key="1">
    <citation type="submission" date="2019-06" db="EMBL/GenBank/DDBJ databases">
        <title>Sequencing the genomes of 1000 actinobacteria strains.</title>
        <authorList>
            <person name="Klenk H.-P."/>
        </authorList>
    </citation>
    <scope>NUCLEOTIDE SEQUENCE [LARGE SCALE GENOMIC DNA]</scope>
    <source>
        <strain evidence="6 7">DSM 44826</strain>
    </source>
</reference>
<comment type="caution">
    <text evidence="6">The sequence shown here is derived from an EMBL/GenBank/DDBJ whole genome shotgun (WGS) entry which is preliminary data.</text>
</comment>
<accession>A0A561SF60</accession>
<evidence type="ECO:0000256" key="2">
    <source>
        <dbReference type="ARBA" id="ARBA00006906"/>
    </source>
</evidence>
<dbReference type="SUPFAM" id="SSF51569">
    <property type="entry name" value="Aldolase"/>
    <property type="match status" value="1"/>
</dbReference>
<dbReference type="AlphaFoldDB" id="A0A561SF60"/>
<dbReference type="PANTHER" id="PTHR30246:SF1">
    <property type="entry name" value="2-DEHYDRO-3-DEOXY-6-PHOSPHOGALACTONATE ALDOLASE-RELATED"/>
    <property type="match status" value="1"/>
</dbReference>
<dbReference type="OrthoDB" id="9805177at2"/>
<dbReference type="Gene3D" id="3.20.20.70">
    <property type="entry name" value="Aldolase class I"/>
    <property type="match status" value="1"/>
</dbReference>